<reference evidence="14" key="1">
    <citation type="journal article" date="2015" name="Nat. Commun.">
        <title>The Lingula genome provides insights into brachiopod evolution and the origin of phosphate biomineralization.</title>
        <authorList>
            <person name="Luo Y.J."/>
            <person name="Takeuchi T."/>
            <person name="Koyanagi R."/>
            <person name="Yamada L."/>
            <person name="Kanda M."/>
            <person name="Khalturina M."/>
            <person name="Fujie M."/>
            <person name="Yamasaki S.I."/>
            <person name="Endo K."/>
            <person name="Satoh N."/>
        </authorList>
    </citation>
    <scope>NUCLEOTIDE SEQUENCE</scope>
</reference>
<dbReference type="Proteomes" id="UP000085678">
    <property type="component" value="Unplaced"/>
</dbReference>
<evidence type="ECO:0000256" key="3">
    <source>
        <dbReference type="ARBA" id="ARBA00022448"/>
    </source>
</evidence>
<evidence type="ECO:0000313" key="13">
    <source>
        <dbReference type="Proteomes" id="UP000085678"/>
    </source>
</evidence>
<feature type="region of interest" description="Disordered" evidence="11">
    <location>
        <begin position="39"/>
        <end position="69"/>
    </location>
</feature>
<name>A0A1S3H3Q2_LINAN</name>
<dbReference type="RefSeq" id="XP_013380587.1">
    <property type="nucleotide sequence ID" value="XM_013525133.1"/>
</dbReference>
<dbReference type="InterPro" id="IPR004878">
    <property type="entry name" value="Otopetrin"/>
</dbReference>
<organism evidence="13 14">
    <name type="scientific">Lingula anatina</name>
    <name type="common">Brachiopod</name>
    <name type="synonym">Lingula unguis</name>
    <dbReference type="NCBI Taxonomy" id="7574"/>
    <lineage>
        <taxon>Eukaryota</taxon>
        <taxon>Metazoa</taxon>
        <taxon>Spiralia</taxon>
        <taxon>Lophotrochozoa</taxon>
        <taxon>Brachiopoda</taxon>
        <taxon>Linguliformea</taxon>
        <taxon>Lingulata</taxon>
        <taxon>Lingulida</taxon>
        <taxon>Linguloidea</taxon>
        <taxon>Lingulidae</taxon>
        <taxon>Lingula</taxon>
    </lineage>
</organism>
<evidence type="ECO:0000256" key="12">
    <source>
        <dbReference type="SAM" id="Phobius"/>
    </source>
</evidence>
<sequence>MWSREGSFSRWMSPSGSQTSLPYYARPPWDPATLSRNNSASTFSCGGSDPTLASSVEGATTGNRSRKSTLLSPARSILKTVRRLSGRSGGGGVTSRGKATQRQSSGQVNMKAVSLMLAAVCVVLLASMAIASASKDTIEEATVEVALAVLYSLSALWIFITLVLGWTKKLTVDPRYLHRKNNRLSFQKIGAAIFGTGAMLYNALRIAEFVAEDAACRTVEYVVVSVMSILFTSLQVYLILIYAKVTINNGKLVPVLSRFGLMLVLATNIAVWIITTISEAKHTMEVELKKSSVNYDKPPVPYTYTSPRPYLYNDSSTIYYHNSSTGNANHSSH</sequence>
<keyword evidence="8" id="KW-0406">Ion transport</keyword>
<keyword evidence="10" id="KW-0407">Ion channel</keyword>
<dbReference type="KEGG" id="lak:106151744"/>
<evidence type="ECO:0000256" key="9">
    <source>
        <dbReference type="ARBA" id="ARBA00023136"/>
    </source>
</evidence>
<dbReference type="Pfam" id="PF03189">
    <property type="entry name" value="Otopetrin"/>
    <property type="match status" value="1"/>
</dbReference>
<evidence type="ECO:0000256" key="8">
    <source>
        <dbReference type="ARBA" id="ARBA00023065"/>
    </source>
</evidence>
<accession>A0A1S3H3Q2</accession>
<dbReference type="AlphaFoldDB" id="A0A1S3H3Q2"/>
<evidence type="ECO:0000256" key="5">
    <source>
        <dbReference type="ARBA" id="ARBA00022692"/>
    </source>
</evidence>
<evidence type="ECO:0000313" key="14">
    <source>
        <dbReference type="RefSeq" id="XP_013380587.1"/>
    </source>
</evidence>
<dbReference type="PANTHER" id="PTHR21522:SF32">
    <property type="entry name" value="OTOPETRIN-2"/>
    <property type="match status" value="1"/>
</dbReference>
<evidence type="ECO:0000256" key="6">
    <source>
        <dbReference type="ARBA" id="ARBA00022781"/>
    </source>
</evidence>
<comment type="similarity">
    <text evidence="2">Belongs to the otopetrin family.</text>
</comment>
<evidence type="ECO:0000256" key="4">
    <source>
        <dbReference type="ARBA" id="ARBA00022475"/>
    </source>
</evidence>
<feature type="transmembrane region" description="Helical" evidence="12">
    <location>
        <begin position="255"/>
        <end position="274"/>
    </location>
</feature>
<proteinExistence type="inferred from homology"/>
<comment type="subcellular location">
    <subcellularLocation>
        <location evidence="1">Cell membrane</location>
        <topology evidence="1">Multi-pass membrane protein</topology>
    </subcellularLocation>
</comment>
<reference evidence="14" key="2">
    <citation type="submission" date="2025-08" db="UniProtKB">
        <authorList>
            <consortium name="RefSeq"/>
        </authorList>
    </citation>
    <scope>IDENTIFICATION</scope>
</reference>
<keyword evidence="6" id="KW-0375">Hydrogen ion transport</keyword>
<keyword evidence="7 12" id="KW-1133">Transmembrane helix</keyword>
<evidence type="ECO:0000256" key="10">
    <source>
        <dbReference type="ARBA" id="ARBA00023303"/>
    </source>
</evidence>
<feature type="region of interest" description="Disordered" evidence="11">
    <location>
        <begin position="83"/>
        <end position="105"/>
    </location>
</feature>
<dbReference type="OrthoDB" id="6429739at2759"/>
<feature type="transmembrane region" description="Helical" evidence="12">
    <location>
        <begin position="188"/>
        <end position="207"/>
    </location>
</feature>
<gene>
    <name evidence="14" type="primary">LOC106151744</name>
</gene>
<keyword evidence="3" id="KW-0813">Transport</keyword>
<dbReference type="PANTHER" id="PTHR21522">
    <property type="entry name" value="PROTON CHANNEL OTOP"/>
    <property type="match status" value="1"/>
</dbReference>
<evidence type="ECO:0000256" key="7">
    <source>
        <dbReference type="ARBA" id="ARBA00022989"/>
    </source>
</evidence>
<feature type="transmembrane region" description="Helical" evidence="12">
    <location>
        <begin position="219"/>
        <end position="243"/>
    </location>
</feature>
<feature type="non-terminal residue" evidence="14">
    <location>
        <position position="333"/>
    </location>
</feature>
<dbReference type="GO" id="GO:0015252">
    <property type="term" value="F:proton channel activity"/>
    <property type="evidence" value="ECO:0007669"/>
    <property type="project" value="InterPro"/>
</dbReference>
<keyword evidence="13" id="KW-1185">Reference proteome</keyword>
<evidence type="ECO:0000256" key="11">
    <source>
        <dbReference type="SAM" id="MobiDB-lite"/>
    </source>
</evidence>
<dbReference type="GeneID" id="106151744"/>
<keyword evidence="5 12" id="KW-0812">Transmembrane</keyword>
<keyword evidence="4" id="KW-1003">Cell membrane</keyword>
<feature type="transmembrane region" description="Helical" evidence="12">
    <location>
        <begin position="112"/>
        <end position="133"/>
    </location>
</feature>
<protein>
    <submittedName>
        <fullName evidence="14">Uncharacterized protein LOC106151744</fullName>
    </submittedName>
</protein>
<feature type="transmembrane region" description="Helical" evidence="12">
    <location>
        <begin position="145"/>
        <end position="167"/>
    </location>
</feature>
<keyword evidence="9 12" id="KW-0472">Membrane</keyword>
<dbReference type="InParanoid" id="A0A1S3H3Q2"/>
<evidence type="ECO:0000256" key="2">
    <source>
        <dbReference type="ARBA" id="ARBA00006513"/>
    </source>
</evidence>
<evidence type="ECO:0000256" key="1">
    <source>
        <dbReference type="ARBA" id="ARBA00004651"/>
    </source>
</evidence>
<dbReference type="GO" id="GO:0005886">
    <property type="term" value="C:plasma membrane"/>
    <property type="evidence" value="ECO:0007669"/>
    <property type="project" value="UniProtKB-SubCell"/>
</dbReference>